<evidence type="ECO:0000256" key="2">
    <source>
        <dbReference type="ARBA" id="ARBA00022803"/>
    </source>
</evidence>
<name>A0A0F9EGY6_9ZZZZ</name>
<comment type="caution">
    <text evidence="5">The sequence shown here is derived from an EMBL/GenBank/DDBJ whole genome shotgun (WGS) entry which is preliminary data.</text>
</comment>
<dbReference type="InterPro" id="IPR052346">
    <property type="entry name" value="O-mannosyl-transferase_TMTC"/>
</dbReference>
<protein>
    <recommendedName>
        <fullName evidence="6">Glycosyltransferase RgtA/B/C/D-like domain-containing protein</fullName>
    </recommendedName>
</protein>
<evidence type="ECO:0000313" key="5">
    <source>
        <dbReference type="EMBL" id="KKL23208.1"/>
    </source>
</evidence>
<feature type="transmembrane region" description="Helical" evidence="4">
    <location>
        <begin position="244"/>
        <end position="262"/>
    </location>
</feature>
<reference evidence="5" key="1">
    <citation type="journal article" date="2015" name="Nature">
        <title>Complex archaea that bridge the gap between prokaryotes and eukaryotes.</title>
        <authorList>
            <person name="Spang A."/>
            <person name="Saw J.H."/>
            <person name="Jorgensen S.L."/>
            <person name="Zaremba-Niedzwiedzka K."/>
            <person name="Martijn J."/>
            <person name="Lind A.E."/>
            <person name="van Eijk R."/>
            <person name="Schleper C."/>
            <person name="Guy L."/>
            <person name="Ettema T.J."/>
        </authorList>
    </citation>
    <scope>NUCLEOTIDE SEQUENCE</scope>
</reference>
<sequence length="410" mass="45943">MSRITKKYSKHLTRGKQADSNLPNEVRRDNVLLVILLLFVCLATAIAHWPALSAKAMYFDDEEYLTNNHLVQNPSWNSAKRFLTEILEPSTVKGYYQPLAMISLMMDHAMGGRKDNLTPFHRISLVLHVVNTGLIIILIYLLFGNAFIAACVGLLFGTHPMTVEPISWIAERKTLLAAFFALSCLMLYVLYTKKNDRKVYFACILAYILALMSKPTSVPLPALLILLDFWPLNRLNKQAIMEKIPLFIIGGAFAIVTIISQGRMESVVMPSEHSAAWIPLTLCHNIIFYLYKIIWPVNLSAYHTFPEPFDLSDPMVCAGVIGSCILIPLLILSLKGTRAALTGWLIFFVAIFPTLGVIGFTGMIESDKYVYLPAIGLLMALASFLHWLWGEGRFAAKQFTIILIILMLAG</sequence>
<organism evidence="5">
    <name type="scientific">marine sediment metagenome</name>
    <dbReference type="NCBI Taxonomy" id="412755"/>
    <lineage>
        <taxon>unclassified sequences</taxon>
        <taxon>metagenomes</taxon>
        <taxon>ecological metagenomes</taxon>
    </lineage>
</organism>
<dbReference type="AlphaFoldDB" id="A0A0F9EGY6"/>
<evidence type="ECO:0000256" key="1">
    <source>
        <dbReference type="ARBA" id="ARBA00022737"/>
    </source>
</evidence>
<proteinExistence type="predicted"/>
<feature type="transmembrane region" description="Helical" evidence="4">
    <location>
        <begin position="175"/>
        <end position="192"/>
    </location>
</feature>
<dbReference type="PANTHER" id="PTHR44227:SF3">
    <property type="entry name" value="PROTEIN O-MANNOSYL-TRANSFERASE TMTC4"/>
    <property type="match status" value="1"/>
</dbReference>
<feature type="transmembrane region" description="Helical" evidence="4">
    <location>
        <begin position="199"/>
        <end position="224"/>
    </location>
</feature>
<evidence type="ECO:0000256" key="3">
    <source>
        <dbReference type="SAM" id="MobiDB-lite"/>
    </source>
</evidence>
<dbReference type="EMBL" id="LAZR01037061">
    <property type="protein sequence ID" value="KKL23208.1"/>
    <property type="molecule type" value="Genomic_DNA"/>
</dbReference>
<keyword evidence="4" id="KW-0472">Membrane</keyword>
<gene>
    <name evidence="5" type="ORF">LCGC14_2427710</name>
</gene>
<feature type="transmembrane region" description="Helical" evidence="4">
    <location>
        <begin position="344"/>
        <end position="364"/>
    </location>
</feature>
<feature type="region of interest" description="Disordered" evidence="3">
    <location>
        <begin position="1"/>
        <end position="20"/>
    </location>
</feature>
<keyword evidence="2" id="KW-0802">TPR repeat</keyword>
<evidence type="ECO:0008006" key="6">
    <source>
        <dbReference type="Google" id="ProtNLM"/>
    </source>
</evidence>
<accession>A0A0F9EGY6</accession>
<feature type="non-terminal residue" evidence="5">
    <location>
        <position position="410"/>
    </location>
</feature>
<feature type="transmembrane region" description="Helical" evidence="4">
    <location>
        <begin position="31"/>
        <end position="51"/>
    </location>
</feature>
<feature type="compositionally biased region" description="Basic residues" evidence="3">
    <location>
        <begin position="1"/>
        <end position="14"/>
    </location>
</feature>
<keyword evidence="4" id="KW-0812">Transmembrane</keyword>
<keyword evidence="1" id="KW-0677">Repeat</keyword>
<dbReference type="PANTHER" id="PTHR44227">
    <property type="match status" value="1"/>
</dbReference>
<feature type="transmembrane region" description="Helical" evidence="4">
    <location>
        <begin position="311"/>
        <end position="332"/>
    </location>
</feature>
<feature type="transmembrane region" description="Helical" evidence="4">
    <location>
        <begin position="125"/>
        <end position="155"/>
    </location>
</feature>
<feature type="transmembrane region" description="Helical" evidence="4">
    <location>
        <begin position="370"/>
        <end position="389"/>
    </location>
</feature>
<evidence type="ECO:0000256" key="4">
    <source>
        <dbReference type="SAM" id="Phobius"/>
    </source>
</evidence>
<keyword evidence="4" id="KW-1133">Transmembrane helix</keyword>
<feature type="transmembrane region" description="Helical" evidence="4">
    <location>
        <begin position="274"/>
        <end position="291"/>
    </location>
</feature>